<protein>
    <submittedName>
        <fullName evidence="1">Uncharacterized protein</fullName>
    </submittedName>
</protein>
<comment type="caution">
    <text evidence="1">The sequence shown here is derived from an EMBL/GenBank/DDBJ whole genome shotgun (WGS) entry which is preliminary data.</text>
</comment>
<sequence>MNKDVKAEYEGKTLTVGNELVEQLKDNDDLEWHFVTEKAAKKGSMMVHIIWSSPFRRTFQKCFYRHG</sequence>
<proteinExistence type="predicted"/>
<accession>A0A941FM09</accession>
<organism evidence="1 2">
    <name type="scientific">Peribacillus frigoritolerans</name>
    <dbReference type="NCBI Taxonomy" id="450367"/>
    <lineage>
        <taxon>Bacteria</taxon>
        <taxon>Bacillati</taxon>
        <taxon>Bacillota</taxon>
        <taxon>Bacilli</taxon>
        <taxon>Bacillales</taxon>
        <taxon>Bacillaceae</taxon>
        <taxon>Peribacillus</taxon>
    </lineage>
</organism>
<dbReference type="EMBL" id="JAGTPW010000002">
    <property type="protein sequence ID" value="MBR8643960.1"/>
    <property type="molecule type" value="Genomic_DNA"/>
</dbReference>
<name>A0A941FM09_9BACI</name>
<reference evidence="1" key="1">
    <citation type="submission" date="2021-04" db="EMBL/GenBank/DDBJ databases">
        <title>Whole genome sequencing of Enterococci isolates from hospitalized patients.</title>
        <authorList>
            <person name="Ogoti B.M."/>
            <person name="Onyambu F.G."/>
        </authorList>
    </citation>
    <scope>NUCLEOTIDE SEQUENCE</scope>
    <source>
        <strain evidence="1">242</strain>
    </source>
</reference>
<dbReference type="AlphaFoldDB" id="A0A941FM09"/>
<evidence type="ECO:0000313" key="1">
    <source>
        <dbReference type="EMBL" id="MBR8643960.1"/>
    </source>
</evidence>
<evidence type="ECO:0000313" key="2">
    <source>
        <dbReference type="Proteomes" id="UP000680045"/>
    </source>
</evidence>
<dbReference type="Proteomes" id="UP000680045">
    <property type="component" value="Unassembled WGS sequence"/>
</dbReference>
<gene>
    <name evidence="1" type="ORF">KEH51_02060</name>
</gene>